<accession>A0ACC3AS58</accession>
<reference evidence="1 2" key="1">
    <citation type="journal article" date="2023" name="ACS Omega">
        <title>Identification of the Neoaspergillic Acid Biosynthesis Gene Cluster by Establishing an In Vitro CRISPR-Ribonucleoprotein Genetic System in Aspergillus melleus.</title>
        <authorList>
            <person name="Yuan B."/>
            <person name="Grau M.F."/>
            <person name="Murata R.M."/>
            <person name="Torok T."/>
            <person name="Venkateswaran K."/>
            <person name="Stajich J.E."/>
            <person name="Wang C.C.C."/>
        </authorList>
    </citation>
    <scope>NUCLEOTIDE SEQUENCE [LARGE SCALE GENOMIC DNA]</scope>
    <source>
        <strain evidence="1 2">IMV 1140</strain>
    </source>
</reference>
<keyword evidence="2" id="KW-1185">Reference proteome</keyword>
<comment type="caution">
    <text evidence="1">The sequence shown here is derived from an EMBL/GenBank/DDBJ whole genome shotgun (WGS) entry which is preliminary data.</text>
</comment>
<evidence type="ECO:0000313" key="1">
    <source>
        <dbReference type="EMBL" id="KAK1140497.1"/>
    </source>
</evidence>
<gene>
    <name evidence="1" type="ORF">N8T08_010342</name>
</gene>
<protein>
    <submittedName>
        <fullName evidence="1">Uncharacterized protein</fullName>
    </submittedName>
</protein>
<dbReference type="EMBL" id="JAOPJF010000082">
    <property type="protein sequence ID" value="KAK1140497.1"/>
    <property type="molecule type" value="Genomic_DNA"/>
</dbReference>
<sequence>MRKWDMYQEKLGSLTSERPICLEWRSSKVFILFMVAFAMFTDMLLYGLRVGLSVGEEQRWTSILLALYGSTLLAFCPISGYIADRIQSRRWPLLVGLVIMAASTALLCVGSNLALWITGRLFQGASAAVVWTVGMALLADNVETDELGGAMGLASSGMTLGVMVGPLLGGVLYEHAGYYAVFGLAFGFIGLDIFFRLVLIEKKDAAKWLKSESGDESETQTETESTRDQDRDSETKTPQLPSDPVDSSERGLAATPTHDTETSPDRQDLSTDTSSTYTTSTPSDDPTGSMRSKSEDGRSHASTTTTSPNPLSGNRLLTLLKSRRLAIALFAYFIQATCIMCFDSVLPLFVHDTFGWGQSGQGLIFIPLSLPHIGDPLTGFIVDRWPRSRIPLAAGAFLTAVPLLVCLRFVTENTLGDKVLLCALLTLIGIVGGILEPPIMVEITYLIEQKEKEYPHVFGKGGGLALGYGVMNAAWAAGSLIGPIYGGFIRDNDGWNTMTWALGLLMGAPGVLLLFLLRE</sequence>
<organism evidence="1 2">
    <name type="scientific">Aspergillus melleus</name>
    <dbReference type="NCBI Taxonomy" id="138277"/>
    <lineage>
        <taxon>Eukaryota</taxon>
        <taxon>Fungi</taxon>
        <taxon>Dikarya</taxon>
        <taxon>Ascomycota</taxon>
        <taxon>Pezizomycotina</taxon>
        <taxon>Eurotiomycetes</taxon>
        <taxon>Eurotiomycetidae</taxon>
        <taxon>Eurotiales</taxon>
        <taxon>Aspergillaceae</taxon>
        <taxon>Aspergillus</taxon>
        <taxon>Aspergillus subgen. Circumdati</taxon>
    </lineage>
</organism>
<evidence type="ECO:0000313" key="2">
    <source>
        <dbReference type="Proteomes" id="UP001177260"/>
    </source>
</evidence>
<name>A0ACC3AS58_9EURO</name>
<proteinExistence type="predicted"/>
<dbReference type="Proteomes" id="UP001177260">
    <property type="component" value="Unassembled WGS sequence"/>
</dbReference>